<protein>
    <submittedName>
        <fullName evidence="1">Uncharacterized protein</fullName>
    </submittedName>
</protein>
<dbReference type="EMBL" id="JACGWK010000001">
    <property type="protein sequence ID" value="KAL0380750.1"/>
    <property type="molecule type" value="Genomic_DNA"/>
</dbReference>
<comment type="caution">
    <text evidence="1">The sequence shown here is derived from an EMBL/GenBank/DDBJ whole genome shotgun (WGS) entry which is preliminary data.</text>
</comment>
<evidence type="ECO:0000313" key="1">
    <source>
        <dbReference type="EMBL" id="KAL0380750.1"/>
    </source>
</evidence>
<accession>A0AAW2RKG3</accession>
<reference evidence="1" key="1">
    <citation type="submission" date="2020-06" db="EMBL/GenBank/DDBJ databases">
        <authorList>
            <person name="Li T."/>
            <person name="Hu X."/>
            <person name="Zhang T."/>
            <person name="Song X."/>
            <person name="Zhang H."/>
            <person name="Dai N."/>
            <person name="Sheng W."/>
            <person name="Hou X."/>
            <person name="Wei L."/>
        </authorList>
    </citation>
    <scope>NUCLEOTIDE SEQUENCE</scope>
    <source>
        <strain evidence="1">G01</strain>
        <tissue evidence="1">Leaf</tissue>
    </source>
</reference>
<gene>
    <name evidence="1" type="ORF">Sangu_0139300</name>
</gene>
<organism evidence="1">
    <name type="scientific">Sesamum angustifolium</name>
    <dbReference type="NCBI Taxonomy" id="2727405"/>
    <lineage>
        <taxon>Eukaryota</taxon>
        <taxon>Viridiplantae</taxon>
        <taxon>Streptophyta</taxon>
        <taxon>Embryophyta</taxon>
        <taxon>Tracheophyta</taxon>
        <taxon>Spermatophyta</taxon>
        <taxon>Magnoliopsida</taxon>
        <taxon>eudicotyledons</taxon>
        <taxon>Gunneridae</taxon>
        <taxon>Pentapetalae</taxon>
        <taxon>asterids</taxon>
        <taxon>lamiids</taxon>
        <taxon>Lamiales</taxon>
        <taxon>Pedaliaceae</taxon>
        <taxon>Sesamum</taxon>
    </lineage>
</organism>
<dbReference type="AlphaFoldDB" id="A0AAW2RKG3"/>
<name>A0AAW2RKG3_9LAMI</name>
<dbReference type="PANTHER" id="PTHR36367:SF2">
    <property type="entry name" value="TRANSMEMBRANE PROTEIN"/>
    <property type="match status" value="1"/>
</dbReference>
<proteinExistence type="predicted"/>
<dbReference type="PANTHER" id="PTHR36367">
    <property type="entry name" value="TRANSMEMBRANE PROTEIN"/>
    <property type="match status" value="1"/>
</dbReference>
<reference evidence="1" key="2">
    <citation type="journal article" date="2024" name="Plant">
        <title>Genomic evolution and insights into agronomic trait innovations of Sesamum species.</title>
        <authorList>
            <person name="Miao H."/>
            <person name="Wang L."/>
            <person name="Qu L."/>
            <person name="Liu H."/>
            <person name="Sun Y."/>
            <person name="Le M."/>
            <person name="Wang Q."/>
            <person name="Wei S."/>
            <person name="Zheng Y."/>
            <person name="Lin W."/>
            <person name="Duan Y."/>
            <person name="Cao H."/>
            <person name="Xiong S."/>
            <person name="Wang X."/>
            <person name="Wei L."/>
            <person name="Li C."/>
            <person name="Ma Q."/>
            <person name="Ju M."/>
            <person name="Zhao R."/>
            <person name="Li G."/>
            <person name="Mu C."/>
            <person name="Tian Q."/>
            <person name="Mei H."/>
            <person name="Zhang T."/>
            <person name="Gao T."/>
            <person name="Zhang H."/>
        </authorList>
    </citation>
    <scope>NUCLEOTIDE SEQUENCE</scope>
    <source>
        <strain evidence="1">G01</strain>
    </source>
</reference>
<sequence>MLSSALTLCSTSSPPLRNFTPLKPSRILKLRNPVLLLERRPKGVAFSIDDQDKSFDPSVFEFRDWALILNSSLPQLPPQVAVAVQCRSWMIIVVGIHLIEAPVLHPTSEGLFNFVIGWTFMFAPLLYTDRRRDRYKGSLDVLWGFQMFLTNREESMELQYAFQAVKDFL</sequence>